<evidence type="ECO:0000313" key="3">
    <source>
        <dbReference type="Proteomes" id="UP000185596"/>
    </source>
</evidence>
<evidence type="ECO:0000313" key="2">
    <source>
        <dbReference type="EMBL" id="OLF08601.1"/>
    </source>
</evidence>
<feature type="transmembrane region" description="Helical" evidence="1">
    <location>
        <begin position="88"/>
        <end position="114"/>
    </location>
</feature>
<keyword evidence="1" id="KW-0472">Membrane</keyword>
<accession>A0A1Q8C2N0</accession>
<sequence length="184" mass="17478">MTTVAGPAPPRRAEVSLLASATLVQVAANAAAAVVATLALGAAGRGEMVLGASIGGVCALLGGLGSGSALRSILPATSAARRRFLGGYAWCTAAGSVWAAGLAVLACAGSAPLLGPALSAPAFLAAVGGFTAVQVVMAQAGEAWYADGAFRRGGTWTAACAGGGLLALTAAATVTDRAAALLGA</sequence>
<evidence type="ECO:0000256" key="1">
    <source>
        <dbReference type="SAM" id="Phobius"/>
    </source>
</evidence>
<comment type="caution">
    <text evidence="2">The sequence shown here is derived from an EMBL/GenBank/DDBJ whole genome shotgun (WGS) entry which is preliminary data.</text>
</comment>
<keyword evidence="3" id="KW-1185">Reference proteome</keyword>
<dbReference type="RefSeq" id="WP_408608073.1">
    <property type="nucleotide sequence ID" value="NZ_MSIE01000093.1"/>
</dbReference>
<dbReference type="EMBL" id="MSIE01000093">
    <property type="protein sequence ID" value="OLF08601.1"/>
    <property type="molecule type" value="Genomic_DNA"/>
</dbReference>
<feature type="transmembrane region" description="Helical" evidence="1">
    <location>
        <begin position="153"/>
        <end position="174"/>
    </location>
</feature>
<keyword evidence="1" id="KW-1133">Transmembrane helix</keyword>
<feature type="transmembrane region" description="Helical" evidence="1">
    <location>
        <begin position="120"/>
        <end position="141"/>
    </location>
</feature>
<feature type="non-terminal residue" evidence="2">
    <location>
        <position position="184"/>
    </location>
</feature>
<reference evidence="2 3" key="1">
    <citation type="submission" date="2016-12" db="EMBL/GenBank/DDBJ databases">
        <title>The draft genome sequence of Actinophytocola sp. 11-183.</title>
        <authorList>
            <person name="Wang W."/>
            <person name="Yuan L."/>
        </authorList>
    </citation>
    <scope>NUCLEOTIDE SEQUENCE [LARGE SCALE GENOMIC DNA]</scope>
    <source>
        <strain evidence="2 3">11-183</strain>
    </source>
</reference>
<name>A0A1Q8C2N0_9PSEU</name>
<dbReference type="STRING" id="1912961.BU204_34185"/>
<dbReference type="AlphaFoldDB" id="A0A1Q8C2N0"/>
<protein>
    <submittedName>
        <fullName evidence="2">Uncharacterized protein</fullName>
    </submittedName>
</protein>
<gene>
    <name evidence="2" type="ORF">BU204_34185</name>
</gene>
<organism evidence="2 3">
    <name type="scientific">Actinophytocola xanthii</name>
    <dbReference type="NCBI Taxonomy" id="1912961"/>
    <lineage>
        <taxon>Bacteria</taxon>
        <taxon>Bacillati</taxon>
        <taxon>Actinomycetota</taxon>
        <taxon>Actinomycetes</taxon>
        <taxon>Pseudonocardiales</taxon>
        <taxon>Pseudonocardiaceae</taxon>
    </lineage>
</organism>
<feature type="transmembrane region" description="Helical" evidence="1">
    <location>
        <begin position="48"/>
        <end position="67"/>
    </location>
</feature>
<dbReference type="Proteomes" id="UP000185596">
    <property type="component" value="Unassembled WGS sequence"/>
</dbReference>
<proteinExistence type="predicted"/>
<keyword evidence="1" id="KW-0812">Transmembrane</keyword>